<proteinExistence type="inferred from homology"/>
<evidence type="ECO:0000313" key="10">
    <source>
        <dbReference type="Proteomes" id="UP001360560"/>
    </source>
</evidence>
<dbReference type="GO" id="GO:0015174">
    <property type="term" value="F:basic amino acid transmembrane transporter activity"/>
    <property type="evidence" value="ECO:0007669"/>
    <property type="project" value="TreeGrafter"/>
</dbReference>
<dbReference type="GeneID" id="90075976"/>
<feature type="transmembrane region" description="Helical" evidence="8">
    <location>
        <begin position="90"/>
        <end position="108"/>
    </location>
</feature>
<dbReference type="RefSeq" id="XP_064854997.1">
    <property type="nucleotide sequence ID" value="XM_064998925.1"/>
</dbReference>
<dbReference type="Proteomes" id="UP001360560">
    <property type="component" value="Unassembled WGS sequence"/>
</dbReference>
<evidence type="ECO:0000256" key="6">
    <source>
        <dbReference type="ARBA" id="ARBA00050768"/>
    </source>
</evidence>
<dbReference type="EMBL" id="BTFZ01000013">
    <property type="protein sequence ID" value="GMM38001.1"/>
    <property type="molecule type" value="Genomic_DNA"/>
</dbReference>
<organism evidence="9 10">
    <name type="scientific">Saccharomycopsis crataegensis</name>
    <dbReference type="NCBI Taxonomy" id="43959"/>
    <lineage>
        <taxon>Eukaryota</taxon>
        <taxon>Fungi</taxon>
        <taxon>Dikarya</taxon>
        <taxon>Ascomycota</taxon>
        <taxon>Saccharomycotina</taxon>
        <taxon>Saccharomycetes</taxon>
        <taxon>Saccharomycopsidaceae</taxon>
        <taxon>Saccharomycopsis</taxon>
    </lineage>
</organism>
<feature type="compositionally biased region" description="Polar residues" evidence="7">
    <location>
        <begin position="502"/>
        <end position="523"/>
    </location>
</feature>
<dbReference type="SMART" id="SM00679">
    <property type="entry name" value="CTNS"/>
    <property type="match status" value="2"/>
</dbReference>
<comment type="catalytic activity">
    <reaction evidence="6">
        <text>L-histidine(out) + L-arginine(in) = L-histidine(in) + L-arginine(out)</text>
        <dbReference type="Rhea" id="RHEA:71063"/>
        <dbReference type="ChEBI" id="CHEBI:32682"/>
        <dbReference type="ChEBI" id="CHEBI:57595"/>
    </reaction>
</comment>
<keyword evidence="2 8" id="KW-0812">Transmembrane</keyword>
<dbReference type="AlphaFoldDB" id="A0AAV5QU11"/>
<evidence type="ECO:0000256" key="4">
    <source>
        <dbReference type="ARBA" id="ARBA00023136"/>
    </source>
</evidence>
<feature type="compositionally biased region" description="Low complexity" evidence="7">
    <location>
        <begin position="579"/>
        <end position="590"/>
    </location>
</feature>
<keyword evidence="10" id="KW-1185">Reference proteome</keyword>
<evidence type="ECO:0000256" key="3">
    <source>
        <dbReference type="ARBA" id="ARBA00022989"/>
    </source>
</evidence>
<dbReference type="FunFam" id="1.20.1280.290:FF:000009">
    <property type="entry name" value="PQ loop repeat family protein"/>
    <property type="match status" value="1"/>
</dbReference>
<feature type="transmembrane region" description="Helical" evidence="8">
    <location>
        <begin position="60"/>
        <end position="84"/>
    </location>
</feature>
<dbReference type="GO" id="GO:0034488">
    <property type="term" value="P:basic amino acid transmembrane export from vacuole"/>
    <property type="evidence" value="ECO:0007669"/>
    <property type="project" value="TreeGrafter"/>
</dbReference>
<dbReference type="Gene3D" id="1.20.1280.290">
    <property type="match status" value="2"/>
</dbReference>
<dbReference type="Pfam" id="PF04193">
    <property type="entry name" value="PQ-loop"/>
    <property type="match status" value="2"/>
</dbReference>
<feature type="transmembrane region" description="Helical" evidence="8">
    <location>
        <begin position="327"/>
        <end position="347"/>
    </location>
</feature>
<dbReference type="InterPro" id="IPR006603">
    <property type="entry name" value="PQ-loop_rpt"/>
</dbReference>
<feature type="transmembrane region" description="Helical" evidence="8">
    <location>
        <begin position="285"/>
        <end position="307"/>
    </location>
</feature>
<comment type="subcellular location">
    <subcellularLocation>
        <location evidence="1">Membrane</location>
        <topology evidence="1">Multi-pass membrane protein</topology>
    </subcellularLocation>
</comment>
<keyword evidence="3 8" id="KW-1133">Transmembrane helix</keyword>
<gene>
    <name evidence="9" type="ORF">DASC09_053260</name>
</gene>
<evidence type="ECO:0000256" key="2">
    <source>
        <dbReference type="ARBA" id="ARBA00022692"/>
    </source>
</evidence>
<feature type="transmembrane region" description="Helical" evidence="8">
    <location>
        <begin position="27"/>
        <end position="48"/>
    </location>
</feature>
<evidence type="ECO:0000256" key="8">
    <source>
        <dbReference type="SAM" id="Phobius"/>
    </source>
</evidence>
<evidence type="ECO:0000256" key="1">
    <source>
        <dbReference type="ARBA" id="ARBA00004141"/>
    </source>
</evidence>
<reference evidence="9 10" key="1">
    <citation type="journal article" date="2023" name="Elife">
        <title>Identification of key yeast species and microbe-microbe interactions impacting larval growth of Drosophila in the wild.</title>
        <authorList>
            <person name="Mure A."/>
            <person name="Sugiura Y."/>
            <person name="Maeda R."/>
            <person name="Honda K."/>
            <person name="Sakurai N."/>
            <person name="Takahashi Y."/>
            <person name="Watada M."/>
            <person name="Katoh T."/>
            <person name="Gotoh A."/>
            <person name="Gotoh Y."/>
            <person name="Taniguchi I."/>
            <person name="Nakamura K."/>
            <person name="Hayashi T."/>
            <person name="Katayama T."/>
            <person name="Uemura T."/>
            <person name="Hattori Y."/>
        </authorList>
    </citation>
    <scope>NUCLEOTIDE SEQUENCE [LARGE SCALE GENOMIC DNA]</scope>
    <source>
        <strain evidence="9 10">SC-9</strain>
    </source>
</reference>
<dbReference type="PANTHER" id="PTHR16201">
    <property type="entry name" value="SEVEN TRANSMEMBRANE PROTEIN 1-RELATED"/>
    <property type="match status" value="1"/>
</dbReference>
<dbReference type="GO" id="GO:0000329">
    <property type="term" value="C:fungal-type vacuole membrane"/>
    <property type="evidence" value="ECO:0007669"/>
    <property type="project" value="TreeGrafter"/>
</dbReference>
<evidence type="ECO:0000256" key="5">
    <source>
        <dbReference type="ARBA" id="ARBA00038039"/>
    </source>
</evidence>
<evidence type="ECO:0000256" key="7">
    <source>
        <dbReference type="SAM" id="MobiDB-lite"/>
    </source>
</evidence>
<accession>A0AAV5QU11</accession>
<feature type="compositionally biased region" description="Polar residues" evidence="7">
    <location>
        <begin position="564"/>
        <end position="578"/>
    </location>
</feature>
<protein>
    <submittedName>
        <fullName evidence="9">Uncharacterized protein</fullName>
    </submittedName>
</protein>
<evidence type="ECO:0000313" key="9">
    <source>
        <dbReference type="EMBL" id="GMM38001.1"/>
    </source>
</evidence>
<feature type="region of interest" description="Disordered" evidence="7">
    <location>
        <begin position="1"/>
        <end position="20"/>
    </location>
</feature>
<keyword evidence="4 8" id="KW-0472">Membrane</keyword>
<comment type="caution">
    <text evidence="9">The sequence shown here is derived from an EMBL/GenBank/DDBJ whole genome shotgun (WGS) entry which is preliminary data.</text>
</comment>
<dbReference type="InterPro" id="IPR051415">
    <property type="entry name" value="LAAT-1"/>
</dbReference>
<dbReference type="PANTHER" id="PTHR16201:SF34">
    <property type="entry name" value="LYSOSOMAL AMINO ACID TRANSPORTER 1"/>
    <property type="match status" value="1"/>
</dbReference>
<feature type="region of interest" description="Disordered" evidence="7">
    <location>
        <begin position="361"/>
        <end position="381"/>
    </location>
</feature>
<sequence>MNLSESLPSLTFEAAPPSDPNSLSHTISLTSGYISLSFWLFAQIPQVIENYKNQSVDGIAFGFLASWVAGDVSNLIGCILTNALPFQVLLSSYYCCIDLILCSQYLYYTKIYPKIKHHRYFSTQRLQKLTSDDLQEQPSSPEAEFPSEHILSPPTFSQPIAIGGGKPAPKMNFVNNVLNNVNNNNHNQSKGGSSFTSLLPTGNSFSNMVTGSFLASFGKVRGAPIGITNINNHNTISTMDSMFTVLGENSELIGKIFAWFCTSLYLSARIPQLVKNYHRKSTEGLSILLFFCALNGNIFYTLSILTSDDFAQAPNSEVRWDFFIRELPYILGSAGTIAFDLLALYQWKIYRDNASRYQPLSSNDIQHHHHPHQHNEDTTTTDIGLGLSSSAEEYETKASHSTNIPVTQPSESENMPFSHTMNGFLGTHNNKSTSSLTNFHTDRGGAGAGQIFDQQEPEQTKLLFSSLKELLGDPNERSRLSFDSTKRSYGSIFDAPAPPVTHASSSTTIPPSSRGANGRANSSVMNTPLTPWDLLDLPTDPSDNTDEEVEGYSKDPMYSLGEEPTQNVPRQFNDIPSFNANNKNHNNPKPTQYGVIVD</sequence>
<name>A0AAV5QU11_9ASCO</name>
<comment type="similarity">
    <text evidence="5">Belongs to the laat-1 family.</text>
</comment>
<feature type="region of interest" description="Disordered" evidence="7">
    <location>
        <begin position="495"/>
        <end position="523"/>
    </location>
</feature>
<feature type="region of interest" description="Disordered" evidence="7">
    <location>
        <begin position="538"/>
        <end position="598"/>
    </location>
</feature>